<dbReference type="Proteomes" id="UP001203687">
    <property type="component" value="Unassembled WGS sequence"/>
</dbReference>
<evidence type="ECO:0008006" key="4">
    <source>
        <dbReference type="Google" id="ProtNLM"/>
    </source>
</evidence>
<keyword evidence="1" id="KW-0175">Coiled coil</keyword>
<protein>
    <recommendedName>
        <fullName evidence="4">MBL fold metallo-hydrolase</fullName>
    </recommendedName>
</protein>
<dbReference type="PANTHER" id="PTHR30619">
    <property type="entry name" value="DNA INTERNALIZATION/COMPETENCE PROTEIN COMEC/REC2"/>
    <property type="match status" value="1"/>
</dbReference>
<accession>A0ABT0H3S5</accession>
<reference evidence="2" key="1">
    <citation type="submission" date="2022-04" db="EMBL/GenBank/DDBJ databases">
        <authorList>
            <person name="Ren T."/>
        </authorList>
    </citation>
    <scope>NUCLEOTIDE SEQUENCE</scope>
    <source>
        <strain evidence="2">F63249</strain>
    </source>
</reference>
<dbReference type="RefSeq" id="WP_248411465.1">
    <property type="nucleotide sequence ID" value="NZ_JALPQF010000001.1"/>
</dbReference>
<dbReference type="PANTHER" id="PTHR30619:SF1">
    <property type="entry name" value="RECOMBINATION PROTEIN 2"/>
    <property type="match status" value="1"/>
</dbReference>
<comment type="caution">
    <text evidence="2">The sequence shown here is derived from an EMBL/GenBank/DDBJ whole genome shotgun (WGS) entry which is preliminary data.</text>
</comment>
<dbReference type="Gene3D" id="3.60.15.10">
    <property type="entry name" value="Ribonuclease Z/Hydroxyacylglutathione hydrolase-like"/>
    <property type="match status" value="1"/>
</dbReference>
<sequence length="563" mass="64763">MALDTKKAYFISERDVVLRLVPKDSTSKNAANHLILGDYARYLGETSGDWVKMKCRGNEGWLKEEWVTDKRMLEINFVDIGQGDGCHLVTPDDEIILIDAGEGIGFDGTGGDNMSRFLNWRYNLRYRKVAGVDDVTDATTGVKKPKEIDYAIISHPDLDHYYGFHNIFNNKKLKIKKVCHNGIVERSTKGIDKKTWMYDLGRKVPPKPRQKTYHLWDTVLTNKEMHDLLAKNIKSTKYYLKTLVSAKKNNPDVEFEFLDISKEHLDHYKGNNPLKLEILAPITETVEFEGKKRECLKKLGDEGETKNGHSIVFKLHYGKLKVLLGGDLNTKSQDYIAQYYSKDENIMSDLEKEIYKLKQKLVSDNALSVDKRRELNQELEQLSLQLDLIISKTRGRFQCDIAKACHHGASDVLDSFLSAINPIATIISSGDNESHSHPRPDALGSFGKNSRGKRPLIFSTELARSTNEFSYPIKFYALLKRIEERMNAATTKKEKEHYELRMNRLRDSNVAKYGMITVRTDGEQVIIAQKLEKKRSDGQKWDIYELKWNNKLEEYEYHPKGSH</sequence>
<proteinExistence type="predicted"/>
<keyword evidence="3" id="KW-1185">Reference proteome</keyword>
<dbReference type="EMBL" id="JALPQF010000001">
    <property type="protein sequence ID" value="MCK8479029.1"/>
    <property type="molecule type" value="Genomic_DNA"/>
</dbReference>
<dbReference type="SUPFAM" id="SSF56281">
    <property type="entry name" value="Metallo-hydrolase/oxidoreductase"/>
    <property type="match status" value="1"/>
</dbReference>
<organism evidence="2 3">
    <name type="scientific">Psychroserpens algicola</name>
    <dbReference type="NCBI Taxonomy" id="1719034"/>
    <lineage>
        <taxon>Bacteria</taxon>
        <taxon>Pseudomonadati</taxon>
        <taxon>Bacteroidota</taxon>
        <taxon>Flavobacteriia</taxon>
        <taxon>Flavobacteriales</taxon>
        <taxon>Flavobacteriaceae</taxon>
        <taxon>Psychroserpens</taxon>
    </lineage>
</organism>
<evidence type="ECO:0000256" key="1">
    <source>
        <dbReference type="SAM" id="Coils"/>
    </source>
</evidence>
<feature type="coiled-coil region" evidence="1">
    <location>
        <begin position="340"/>
        <end position="392"/>
    </location>
</feature>
<name>A0ABT0H3S5_9FLAO</name>
<dbReference type="InterPro" id="IPR052159">
    <property type="entry name" value="Competence_DNA_uptake"/>
</dbReference>
<evidence type="ECO:0000313" key="2">
    <source>
        <dbReference type="EMBL" id="MCK8479029.1"/>
    </source>
</evidence>
<gene>
    <name evidence="2" type="ORF">MUY34_00275</name>
</gene>
<dbReference type="InterPro" id="IPR036866">
    <property type="entry name" value="RibonucZ/Hydroxyglut_hydro"/>
</dbReference>
<evidence type="ECO:0000313" key="3">
    <source>
        <dbReference type="Proteomes" id="UP001203687"/>
    </source>
</evidence>